<gene>
    <name evidence="1" type="ORF">LTR37_006972</name>
</gene>
<organism evidence="1 2">
    <name type="scientific">Vermiconidia calcicola</name>
    <dbReference type="NCBI Taxonomy" id="1690605"/>
    <lineage>
        <taxon>Eukaryota</taxon>
        <taxon>Fungi</taxon>
        <taxon>Dikarya</taxon>
        <taxon>Ascomycota</taxon>
        <taxon>Pezizomycotina</taxon>
        <taxon>Dothideomycetes</taxon>
        <taxon>Dothideomycetidae</taxon>
        <taxon>Mycosphaerellales</taxon>
        <taxon>Extremaceae</taxon>
        <taxon>Vermiconidia</taxon>
    </lineage>
</organism>
<proteinExistence type="predicted"/>
<name>A0ACC3NHV5_9PEZI</name>
<dbReference type="Proteomes" id="UP001281147">
    <property type="component" value="Unassembled WGS sequence"/>
</dbReference>
<reference evidence="1" key="1">
    <citation type="submission" date="2023-07" db="EMBL/GenBank/DDBJ databases">
        <title>Black Yeasts Isolated from many extreme environments.</title>
        <authorList>
            <person name="Coleine C."/>
            <person name="Stajich J.E."/>
            <person name="Selbmann L."/>
        </authorList>
    </citation>
    <scope>NUCLEOTIDE SEQUENCE</scope>
    <source>
        <strain evidence="1">CCFEE 5714</strain>
    </source>
</reference>
<evidence type="ECO:0000313" key="1">
    <source>
        <dbReference type="EMBL" id="KAK3715747.1"/>
    </source>
</evidence>
<sequence length="455" mass="49484">MRVYGREENGYVVLDSNARKMYLSSGVTSLKSMPNSRIAEELEAMLDVDKAKRALLMTILTTDDADEIEDALERANIICDEPGLVGSAADDLPSSEDTSDDETDRAVDTSSANSSTPGTAYHSTQRLFAGDGQAAIEPSKESTPLRPRRSVQATPGVTFNNGYNGISDIPRNTETSSFEAPASPKHLSRVSKMARCTFIDVSKIEAAATAPCIKPAGLVWAPAPQQSLGAEDRVLEQAVEDQNMVSISPNAGAAQRFSQSISARGGDIFDMNGMRAALDTTPTSSRRSRSSVQVEPVERSLARTSENIFYQEVGYGGEFYVYKLLTSNFGLDDSSWTSRMRSRFGLTAFKGSEGSYSDFTVTDLTITSRITEWLHSCGASGILAPNAIYHFEVKATLGRCKEPFIMSTNQINLVSPPRSRLLCLANQLKARQWHASPSDVYVVLRVYGLASEPSF</sequence>
<dbReference type="EMBL" id="JAUTXU010000047">
    <property type="protein sequence ID" value="KAK3715747.1"/>
    <property type="molecule type" value="Genomic_DNA"/>
</dbReference>
<comment type="caution">
    <text evidence="1">The sequence shown here is derived from an EMBL/GenBank/DDBJ whole genome shotgun (WGS) entry which is preliminary data.</text>
</comment>
<keyword evidence="2" id="KW-1185">Reference proteome</keyword>
<evidence type="ECO:0000313" key="2">
    <source>
        <dbReference type="Proteomes" id="UP001281147"/>
    </source>
</evidence>
<accession>A0ACC3NHV5</accession>
<protein>
    <submittedName>
        <fullName evidence="1">Uncharacterized protein</fullName>
    </submittedName>
</protein>